<evidence type="ECO:0000313" key="5">
    <source>
        <dbReference type="Proteomes" id="UP000593567"/>
    </source>
</evidence>
<feature type="region of interest" description="Disordered" evidence="2">
    <location>
        <begin position="309"/>
        <end position="359"/>
    </location>
</feature>
<gene>
    <name evidence="4" type="ORF">EB796_014324</name>
</gene>
<comment type="caution">
    <text evidence="4">The sequence shown here is derived from an EMBL/GenBank/DDBJ whole genome shotgun (WGS) entry which is preliminary data.</text>
</comment>
<dbReference type="GO" id="GO:0005634">
    <property type="term" value="C:nucleus"/>
    <property type="evidence" value="ECO:0007669"/>
    <property type="project" value="InterPro"/>
</dbReference>
<dbReference type="OrthoDB" id="6082320at2759"/>
<sequence length="687" mass="78423">MFKSKPHGDIVRKLSKKIVDLKKTSLDRFKYLKTLIAIGDGDGFPIESQKEFFEQNYQHAYHVFQDNFLWHIDPERRTKGQRVHKDDFEYLLIVFEKILTFLPNLLRRRWQFNSIRTLLKLLLHSGNTLKLRKDGVRLFIIWYQILQEHNDVENHQIFSKLVTIFQDSESYLSFSDFVSVPTSENPVTPVEIHPLIPAATSDKTSSKVHKFLMESVLTFMVVKVQWDNLEMQELAFRFLFNSFKTYYLNVIFPKFDVNTSVYATSVDHLPEFGTEQSVVGADVLGDCQDVVIRWFTTFVQSSRSLSLPEANKEELPSHESTDLEQEGVGTLKEGDTATLDSKSGTLTNGSLDPVTTTPSRVEGMSMEESSVNVSQHDIVYKVLLGDRNNINIVHEIFRQAFMLPLTHAGAVRRVVLVYKDWLQVPEARPTFMQEPTAGPDSSLDEVDLAYKRTSFKSKAADDLKESIVQAGLQNSLILFIKHSAFVFMINPNKDSLSMQVDLAVEFSTYTVVLLKITSYILGQEDALLGKHLAASLLQTLIVSWIKANLCIQMSSHLWDQLLSVLSSLCQWEELIKEWAKTMETLTRVLAKQVYKLNLQDLPLDRLSEQKSKRQRWKQRAAKSSDEAPRKSKPSLRLYTPFSFSLLEVHDGNLSGNLDKLKVGSTGTLVCADDKEDVPDDPAVQRIK</sequence>
<evidence type="ECO:0000259" key="3">
    <source>
        <dbReference type="Pfam" id="PF20412"/>
    </source>
</evidence>
<feature type="region of interest" description="Disordered" evidence="2">
    <location>
        <begin position="609"/>
        <end position="633"/>
    </location>
</feature>
<reference evidence="4" key="1">
    <citation type="submission" date="2020-06" db="EMBL/GenBank/DDBJ databases">
        <title>Draft genome of Bugula neritina, a colonial animal packing powerful symbionts and potential medicines.</title>
        <authorList>
            <person name="Rayko M."/>
        </authorList>
    </citation>
    <scope>NUCLEOTIDE SEQUENCE [LARGE SCALE GENOMIC DNA]</scope>
    <source>
        <strain evidence="4">Kwan_BN1</strain>
    </source>
</reference>
<feature type="compositionally biased region" description="Polar residues" evidence="2">
    <location>
        <begin position="338"/>
        <end position="359"/>
    </location>
</feature>
<protein>
    <submittedName>
        <fullName evidence="4">RALGAPA1</fullName>
    </submittedName>
</protein>
<dbReference type="Proteomes" id="UP000593567">
    <property type="component" value="Unassembled WGS sequence"/>
</dbReference>
<keyword evidence="5" id="KW-1185">Reference proteome</keyword>
<dbReference type="AlphaFoldDB" id="A0A7J7JPK7"/>
<dbReference type="EMBL" id="VXIV02002102">
    <property type="protein sequence ID" value="KAF6027368.1"/>
    <property type="molecule type" value="Genomic_DNA"/>
</dbReference>
<dbReference type="GO" id="GO:0005737">
    <property type="term" value="C:cytoplasm"/>
    <property type="evidence" value="ECO:0007669"/>
    <property type="project" value="TreeGrafter"/>
</dbReference>
<keyword evidence="1" id="KW-0597">Phosphoprotein</keyword>
<dbReference type="Pfam" id="PF20412">
    <property type="entry name" value="RALGAPB_N"/>
    <property type="match status" value="1"/>
</dbReference>
<dbReference type="PANTHER" id="PTHR10063:SF11">
    <property type="entry name" value="RHO GTPASE-ACTIVATING PROTEIN CG5521-RELATED"/>
    <property type="match status" value="1"/>
</dbReference>
<dbReference type="PANTHER" id="PTHR10063">
    <property type="entry name" value="TUBERIN"/>
    <property type="match status" value="1"/>
</dbReference>
<feature type="compositionally biased region" description="Basic and acidic residues" evidence="2">
    <location>
        <begin position="310"/>
        <end position="321"/>
    </location>
</feature>
<feature type="domain" description="Ral GTPase-activating protein subunit alpha/beta N-terminal" evidence="3">
    <location>
        <begin position="506"/>
        <end position="595"/>
    </location>
</feature>
<evidence type="ECO:0000256" key="2">
    <source>
        <dbReference type="SAM" id="MobiDB-lite"/>
    </source>
</evidence>
<evidence type="ECO:0000313" key="4">
    <source>
        <dbReference type="EMBL" id="KAF6027368.1"/>
    </source>
</evidence>
<organism evidence="4 5">
    <name type="scientific">Bugula neritina</name>
    <name type="common">Brown bryozoan</name>
    <name type="synonym">Sertularia neritina</name>
    <dbReference type="NCBI Taxonomy" id="10212"/>
    <lineage>
        <taxon>Eukaryota</taxon>
        <taxon>Metazoa</taxon>
        <taxon>Spiralia</taxon>
        <taxon>Lophotrochozoa</taxon>
        <taxon>Bryozoa</taxon>
        <taxon>Gymnolaemata</taxon>
        <taxon>Cheilostomatida</taxon>
        <taxon>Flustrina</taxon>
        <taxon>Buguloidea</taxon>
        <taxon>Bugulidae</taxon>
        <taxon>Bugula</taxon>
    </lineage>
</organism>
<name>A0A7J7JPK7_BUGNE</name>
<evidence type="ECO:0000256" key="1">
    <source>
        <dbReference type="ARBA" id="ARBA00022553"/>
    </source>
</evidence>
<proteinExistence type="predicted"/>
<dbReference type="InterPro" id="IPR046859">
    <property type="entry name" value="RGPA/RALGAPB_N"/>
</dbReference>
<dbReference type="GO" id="GO:0005096">
    <property type="term" value="F:GTPase activator activity"/>
    <property type="evidence" value="ECO:0007669"/>
    <property type="project" value="InterPro"/>
</dbReference>
<dbReference type="InterPro" id="IPR027107">
    <property type="entry name" value="Tuberin/Ral-act_asu"/>
</dbReference>
<accession>A0A7J7JPK7</accession>